<evidence type="ECO:0000256" key="9">
    <source>
        <dbReference type="ARBA" id="ARBA00023017"/>
    </source>
</evidence>
<dbReference type="InterPro" id="IPR006652">
    <property type="entry name" value="Kelch_1"/>
</dbReference>
<dbReference type="InterPro" id="IPR004273">
    <property type="entry name" value="Dynein_heavy_D6_P-loop"/>
</dbReference>
<evidence type="ECO:0000259" key="19">
    <source>
        <dbReference type="Pfam" id="PF08393"/>
    </source>
</evidence>
<protein>
    <recommendedName>
        <fullName evidence="30">AAA+ ATPase domain-containing protein</fullName>
    </recommendedName>
</protein>
<keyword evidence="9" id="KW-0243">Dynein</keyword>
<dbReference type="InterPro" id="IPR041228">
    <property type="entry name" value="Dynein_C"/>
</dbReference>
<dbReference type="FunFam" id="1.20.920.20:FF:000001">
    <property type="entry name" value="dynein heavy chain 2, axonemal"/>
    <property type="match status" value="1"/>
</dbReference>
<dbReference type="Gene3D" id="1.10.287.2620">
    <property type="match status" value="1"/>
</dbReference>
<feature type="domain" description="Dynein heavy chain C-terminal" evidence="27">
    <location>
        <begin position="3980"/>
        <end position="4082"/>
    </location>
</feature>
<evidence type="ECO:0000256" key="17">
    <source>
        <dbReference type="SAM" id="MobiDB-lite"/>
    </source>
</evidence>
<feature type="domain" description="Dynein heavy chain AAA 5 extension" evidence="24">
    <location>
        <begin position="1879"/>
        <end position="2017"/>
    </location>
</feature>
<dbReference type="InterPro" id="IPR035706">
    <property type="entry name" value="AAA_9"/>
</dbReference>
<dbReference type="Gene3D" id="3.20.180.20">
    <property type="entry name" value="Dynein heavy chain, N-terminal domain 2"/>
    <property type="match status" value="1"/>
</dbReference>
<dbReference type="GO" id="GO:0005524">
    <property type="term" value="F:ATP binding"/>
    <property type="evidence" value="ECO:0007669"/>
    <property type="project" value="UniProtKB-KW"/>
</dbReference>
<dbReference type="Pfam" id="PF18199">
    <property type="entry name" value="Dynein_C"/>
    <property type="match status" value="2"/>
</dbReference>
<dbReference type="Pfam" id="PF12781">
    <property type="entry name" value="AAA_9"/>
    <property type="match status" value="1"/>
</dbReference>
<dbReference type="InterPro" id="IPR042219">
    <property type="entry name" value="AAA_lid_11_sf"/>
</dbReference>
<dbReference type="Pfam" id="PF00630">
    <property type="entry name" value="Filamin"/>
    <property type="match status" value="1"/>
</dbReference>
<evidence type="ECO:0000256" key="7">
    <source>
        <dbReference type="ARBA" id="ARBA00022741"/>
    </source>
</evidence>
<dbReference type="InterPro" id="IPR013783">
    <property type="entry name" value="Ig-like_fold"/>
</dbReference>
<dbReference type="SUPFAM" id="SSF81296">
    <property type="entry name" value="E set domains"/>
    <property type="match status" value="1"/>
</dbReference>
<dbReference type="Gene3D" id="1.20.920.30">
    <property type="match status" value="1"/>
</dbReference>
<evidence type="ECO:0000256" key="5">
    <source>
        <dbReference type="ARBA" id="ARBA00022701"/>
    </source>
</evidence>
<evidence type="ECO:0000259" key="18">
    <source>
        <dbReference type="Pfam" id="PF03028"/>
    </source>
</evidence>
<dbReference type="Gene3D" id="1.10.472.130">
    <property type="match status" value="1"/>
</dbReference>
<dbReference type="InterPro" id="IPR042228">
    <property type="entry name" value="Dynein_linker_3"/>
</dbReference>
<dbReference type="Pfam" id="PF12777">
    <property type="entry name" value="MT"/>
    <property type="match status" value="1"/>
</dbReference>
<dbReference type="InterPro" id="IPR035699">
    <property type="entry name" value="AAA_6"/>
</dbReference>
<dbReference type="SUPFAM" id="SSF52540">
    <property type="entry name" value="P-loop containing nucleoside triphosphate hydrolases"/>
    <property type="match status" value="4"/>
</dbReference>
<feature type="domain" description="Dynein heavy chain AAA lid" evidence="26">
    <location>
        <begin position="3796"/>
        <end position="3935"/>
    </location>
</feature>
<dbReference type="Gene3D" id="2.120.10.80">
    <property type="entry name" value="Kelch-type beta propeller"/>
    <property type="match status" value="1"/>
</dbReference>
<keyword evidence="29" id="KW-1185">Reference proteome</keyword>
<keyword evidence="13" id="KW-0206">Cytoskeleton</keyword>
<dbReference type="InterPro" id="IPR027417">
    <property type="entry name" value="P-loop_NTPase"/>
</dbReference>
<reference evidence="28 29" key="1">
    <citation type="submission" date="2019-01" db="EMBL/GenBank/DDBJ databases">
        <title>Nuclear Genome Assembly of the Microalgal Biofuel strain Nannochloropsis salina CCMP1776.</title>
        <authorList>
            <person name="Hovde B."/>
        </authorList>
    </citation>
    <scope>NUCLEOTIDE SEQUENCE [LARGE SCALE GENOMIC DNA]</scope>
    <source>
        <strain evidence="28 29">CCMP1776</strain>
    </source>
</reference>
<dbReference type="Gene3D" id="1.20.920.20">
    <property type="match status" value="1"/>
</dbReference>
<evidence type="ECO:0000259" key="24">
    <source>
        <dbReference type="Pfam" id="PF17852"/>
    </source>
</evidence>
<keyword evidence="11" id="KW-0969">Cilium</keyword>
<feature type="compositionally biased region" description="Polar residues" evidence="17">
    <location>
        <begin position="828"/>
        <end position="838"/>
    </location>
</feature>
<dbReference type="InterPro" id="IPR041466">
    <property type="entry name" value="Dynein_AAA5_ext"/>
</dbReference>
<evidence type="ECO:0000259" key="22">
    <source>
        <dbReference type="Pfam" id="PF12780"/>
    </source>
</evidence>
<keyword evidence="6" id="KW-0677">Repeat</keyword>
<evidence type="ECO:0000256" key="11">
    <source>
        <dbReference type="ARBA" id="ARBA00023069"/>
    </source>
</evidence>
<feature type="domain" description="Dynein heavy chain linker" evidence="19">
    <location>
        <begin position="656"/>
        <end position="765"/>
    </location>
</feature>
<comment type="caution">
    <text evidence="28">The sequence shown here is derived from an EMBL/GenBank/DDBJ whole genome shotgun (WGS) entry which is preliminary data.</text>
</comment>
<dbReference type="GO" id="GO:0005874">
    <property type="term" value="C:microtubule"/>
    <property type="evidence" value="ECO:0007669"/>
    <property type="project" value="UniProtKB-KW"/>
</dbReference>
<dbReference type="PANTHER" id="PTHR45703">
    <property type="entry name" value="DYNEIN HEAVY CHAIN"/>
    <property type="match status" value="1"/>
</dbReference>
<feature type="coiled-coil region" evidence="16">
    <location>
        <begin position="2696"/>
        <end position="2761"/>
    </location>
</feature>
<evidence type="ECO:0000256" key="1">
    <source>
        <dbReference type="ARBA" id="ARBA00004430"/>
    </source>
</evidence>
<comment type="subcellular location">
    <subcellularLocation>
        <location evidence="1">Cytoplasm</location>
        <location evidence="1">Cytoskeleton</location>
        <location evidence="1">Cilium axoneme</location>
    </subcellularLocation>
</comment>
<dbReference type="InterPro" id="IPR001298">
    <property type="entry name" value="Filamin/ABP280_rpt"/>
</dbReference>
<dbReference type="InterPro" id="IPR024743">
    <property type="entry name" value="Dynein_HC_stalk"/>
</dbReference>
<evidence type="ECO:0000256" key="16">
    <source>
        <dbReference type="SAM" id="Coils"/>
    </source>
</evidence>
<dbReference type="Pfam" id="PF08393">
    <property type="entry name" value="DHC_N2"/>
    <property type="match status" value="2"/>
</dbReference>
<dbReference type="GO" id="GO:0005930">
    <property type="term" value="C:axoneme"/>
    <property type="evidence" value="ECO:0007669"/>
    <property type="project" value="UniProtKB-SubCell"/>
</dbReference>
<dbReference type="CDD" id="cd00102">
    <property type="entry name" value="IPT"/>
    <property type="match status" value="1"/>
</dbReference>
<feature type="domain" description="Dynein heavy chain AAA module D4" evidence="22">
    <location>
        <begin position="2383"/>
        <end position="2667"/>
    </location>
</feature>
<feature type="repeat" description="Filamin" evidence="15">
    <location>
        <begin position="314"/>
        <end position="432"/>
    </location>
</feature>
<dbReference type="InterPro" id="IPR013602">
    <property type="entry name" value="Dynein_heavy_linker"/>
</dbReference>
<evidence type="ECO:0000256" key="2">
    <source>
        <dbReference type="ARBA" id="ARBA00008887"/>
    </source>
</evidence>
<dbReference type="InterPro" id="IPR043160">
    <property type="entry name" value="Dynein_C_barrel"/>
</dbReference>
<dbReference type="Gene3D" id="1.10.8.710">
    <property type="match status" value="1"/>
</dbReference>
<dbReference type="FunFam" id="3.40.50.300:FF:000049">
    <property type="entry name" value="Dynein, axonemal, heavy chain 5"/>
    <property type="match status" value="1"/>
</dbReference>
<dbReference type="SUPFAM" id="SSF117281">
    <property type="entry name" value="Kelch motif"/>
    <property type="match status" value="1"/>
</dbReference>
<dbReference type="PANTHER" id="PTHR45703:SF8">
    <property type="entry name" value="DYNEINS HEAVY CHAIN"/>
    <property type="match status" value="1"/>
</dbReference>
<dbReference type="Pfam" id="PF17852">
    <property type="entry name" value="Dynein_AAA_lid"/>
    <property type="match status" value="1"/>
</dbReference>
<keyword evidence="3" id="KW-0880">Kelch repeat</keyword>
<dbReference type="GO" id="GO:0045505">
    <property type="term" value="F:dynein intermediate chain binding"/>
    <property type="evidence" value="ECO:0007669"/>
    <property type="project" value="InterPro"/>
</dbReference>
<feature type="domain" description="Dynein heavy chain region D6 P-loop" evidence="18">
    <location>
        <begin position="3622"/>
        <end position="3754"/>
    </location>
</feature>
<feature type="domain" description="Dynein heavy chain C-terminal" evidence="27">
    <location>
        <begin position="4086"/>
        <end position="4248"/>
    </location>
</feature>
<dbReference type="GO" id="GO:0030286">
    <property type="term" value="C:dynein complex"/>
    <property type="evidence" value="ECO:0007669"/>
    <property type="project" value="UniProtKB-KW"/>
</dbReference>
<feature type="coiled-coil region" evidence="16">
    <location>
        <begin position="2919"/>
        <end position="2967"/>
    </location>
</feature>
<keyword evidence="4" id="KW-0963">Cytoplasm</keyword>
<keyword evidence="12" id="KW-0505">Motor protein</keyword>
<evidence type="ECO:0000256" key="8">
    <source>
        <dbReference type="ARBA" id="ARBA00022840"/>
    </source>
</evidence>
<dbReference type="Pfam" id="PF18198">
    <property type="entry name" value="AAA_lid_11"/>
    <property type="match status" value="1"/>
</dbReference>
<proteinExistence type="inferred from homology"/>
<feature type="domain" description="Dynein heavy chain coiled coil stalk" evidence="21">
    <location>
        <begin position="2684"/>
        <end position="3040"/>
    </location>
</feature>
<dbReference type="FunFam" id="1.20.140.100:FF:000001">
    <property type="entry name" value="dynein heavy chain 17, axonemal"/>
    <property type="match status" value="1"/>
</dbReference>
<dbReference type="FunFam" id="3.40.50.300:FF:001275">
    <property type="entry name" value="Dynein heavy chain, putative"/>
    <property type="match status" value="1"/>
</dbReference>
<evidence type="ECO:0000256" key="12">
    <source>
        <dbReference type="ARBA" id="ARBA00023175"/>
    </source>
</evidence>
<dbReference type="Pfam" id="PF03028">
    <property type="entry name" value="Dynein_heavy"/>
    <property type="match status" value="1"/>
</dbReference>
<dbReference type="GO" id="GO:0008569">
    <property type="term" value="F:minus-end-directed microtubule motor activity"/>
    <property type="evidence" value="ECO:0007669"/>
    <property type="project" value="InterPro"/>
</dbReference>
<dbReference type="Pfam" id="PF12775">
    <property type="entry name" value="AAA_7"/>
    <property type="match status" value="1"/>
</dbReference>
<name>A0A4D9CXY3_9STRA</name>
<feature type="domain" description="Dynein heavy chain ATP-binding dynein motor region" evidence="23">
    <location>
        <begin position="3091"/>
        <end position="3311"/>
    </location>
</feature>
<dbReference type="Gene3D" id="6.10.140.1060">
    <property type="match status" value="1"/>
</dbReference>
<evidence type="ECO:0000259" key="27">
    <source>
        <dbReference type="Pfam" id="PF18199"/>
    </source>
</evidence>
<dbReference type="InterPro" id="IPR024317">
    <property type="entry name" value="Dynein_heavy_chain_D4_dom"/>
</dbReference>
<feature type="region of interest" description="Disordered" evidence="17">
    <location>
        <begin position="3958"/>
        <end position="3985"/>
    </location>
</feature>
<dbReference type="FunFam" id="3.40.50.300:FF:002141">
    <property type="entry name" value="Dynein heavy chain"/>
    <property type="match status" value="1"/>
</dbReference>
<accession>A0A4D9CXY3</accession>
<dbReference type="PROSITE" id="PS50194">
    <property type="entry name" value="FILAMIN_REPEAT"/>
    <property type="match status" value="1"/>
</dbReference>
<evidence type="ECO:0000256" key="4">
    <source>
        <dbReference type="ARBA" id="ARBA00022490"/>
    </source>
</evidence>
<dbReference type="OrthoDB" id="424310at2759"/>
<keyword evidence="5" id="KW-0493">Microtubule</keyword>
<dbReference type="Pfam" id="PF12774">
    <property type="entry name" value="AAA_6"/>
    <property type="match status" value="1"/>
</dbReference>
<comment type="similarity">
    <text evidence="2">Belongs to the dynein heavy chain family.</text>
</comment>
<feature type="domain" description="Dynein heavy chain 3 AAA+ lid" evidence="25">
    <location>
        <begin position="2237"/>
        <end position="2325"/>
    </location>
</feature>
<dbReference type="InterPro" id="IPR014756">
    <property type="entry name" value="Ig_E-set"/>
</dbReference>
<evidence type="ECO:0000259" key="25">
    <source>
        <dbReference type="Pfam" id="PF17857"/>
    </source>
</evidence>
<feature type="domain" description="Dynein heavy chain hydrolytic ATP-binding dynein motor region" evidence="20">
    <location>
        <begin position="1382"/>
        <end position="1708"/>
    </location>
</feature>
<evidence type="ECO:0000259" key="26">
    <source>
        <dbReference type="Pfam" id="PF18198"/>
    </source>
</evidence>
<evidence type="ECO:0008006" key="30">
    <source>
        <dbReference type="Google" id="ProtNLM"/>
    </source>
</evidence>
<feature type="domain" description="Dynein heavy chain linker" evidence="19">
    <location>
        <begin position="910"/>
        <end position="1218"/>
    </location>
</feature>
<dbReference type="Gene3D" id="2.60.40.10">
    <property type="entry name" value="Immunoglobulins"/>
    <property type="match status" value="2"/>
</dbReference>
<dbReference type="Pfam" id="PF12780">
    <property type="entry name" value="AAA_8"/>
    <property type="match status" value="1"/>
</dbReference>
<dbReference type="InterPro" id="IPR017868">
    <property type="entry name" value="Filamin/ABP280_repeat-like"/>
</dbReference>
<evidence type="ECO:0000256" key="6">
    <source>
        <dbReference type="ARBA" id="ARBA00022737"/>
    </source>
</evidence>
<dbReference type="Gene3D" id="1.20.1270.280">
    <property type="match status" value="1"/>
</dbReference>
<keyword evidence="10 16" id="KW-0175">Coiled coil</keyword>
<feature type="coiled-coil region" evidence="16">
    <location>
        <begin position="610"/>
        <end position="637"/>
    </location>
</feature>
<dbReference type="InterPro" id="IPR042222">
    <property type="entry name" value="Dynein_2_N"/>
</dbReference>
<dbReference type="GO" id="GO:0051959">
    <property type="term" value="F:dynein light intermediate chain binding"/>
    <property type="evidence" value="ECO:0007669"/>
    <property type="project" value="InterPro"/>
</dbReference>
<dbReference type="GO" id="GO:0007018">
    <property type="term" value="P:microtubule-based movement"/>
    <property type="evidence" value="ECO:0007669"/>
    <property type="project" value="InterPro"/>
</dbReference>
<evidence type="ECO:0000256" key="15">
    <source>
        <dbReference type="PROSITE-ProRule" id="PRU00087"/>
    </source>
</evidence>
<dbReference type="Gene3D" id="3.40.50.300">
    <property type="entry name" value="P-loop containing nucleotide triphosphate hydrolases"/>
    <property type="match status" value="5"/>
</dbReference>
<dbReference type="Pfam" id="PF01344">
    <property type="entry name" value="Kelch_1"/>
    <property type="match status" value="1"/>
</dbReference>
<dbReference type="InterPro" id="IPR015915">
    <property type="entry name" value="Kelch-typ_b-propeller"/>
</dbReference>
<evidence type="ECO:0000256" key="10">
    <source>
        <dbReference type="ARBA" id="ARBA00023054"/>
    </source>
</evidence>
<dbReference type="InterPro" id="IPR043157">
    <property type="entry name" value="Dynein_AAA1S"/>
</dbReference>
<feature type="compositionally biased region" description="Polar residues" evidence="17">
    <location>
        <begin position="862"/>
        <end position="881"/>
    </location>
</feature>
<sequence>MNTSRSPQKVESASEDIPADSVSLVSDSNIPEARSGHSLVAVGDYLVLAGGSNATTQLDDVHIFDTKLLKWTFIETASGPERWGPARWNHAAVAVEAVPQFKVFVWGGNTGQSLNATEGSLSTTTTLPSNPSLSLATASASHPANPQFTYSSELLVYEVGSQTWVRPPVVGAIPEARADTQIVYDPNNGQLMFFGGWATHWFGEVFICRVMGIVGPPYSIESICPVRGPLTGNTLCTVNGMRFLTHGGLDSRPSATVRLTSVEGSIDVPGLINDDSTLTFSTPACDKHGPVATEVRVALGSKSFTNTFLSFFYFPVSSALQTVAFGPGLLSGNVIDGLAAPFYIQARDASGANRQNGMDEFAVGVYEADIGQSRRGKSDHSLPVKVVDLEDGTYKVIFVVPRTGQYIVHVDFLGTFQGVAGPIRGSPFTMWKVVQEGDERLDNLTSLLPKGGTSLTNELTGHSLIQHVKESIGELKDFCNKALTGLRSTYFNGQYDVEPLIRIKEHLKAVDLRRSELDLRIDTCRATLNYSKRKSLKIDRLDNLVASLENASNLWQETQRQAPMTVAAIAPFNKMWSLKIQEGVEHFEQEIEDKVKAFHAMNFWTFSTKTKAARDQIREAERRQLDEKQELEKTRHLCTVFGFSDDVIKKSADMIETVRIELEEVKKLWAVIEGMQTSLSFAHNQLWAGWDADVFEDEMKSHVKSLKSLHRCTRWSDAYQKTDGMCKEFMSTLPLIRSLRAKEMQPRHWDVLIHKILGPSREQNQSISSAILTTSAIQTMDTMAHTPSTPHPPKSEATTVETSLTAVEEGVVAGTTEPEVDLMPTSDEAASSLSNSGCSERKDIIDGQIDGASGAPTAVGANGTSNDENADESNSVHSSKGTLDDSGIVQGEDNREFEVEASQRLQHLIPHYNSNLTLGDIISLNLLQFAGDIEEMCDQATKEEKMEVQLENLEARWESITWEMEPYKDTQVPLLKISEEDFEGLENDQLVVQSMSNSRYKAHFESQIDAWQVILGTMNEAINYFQDIQRTWLYLEPLFIGSEEVKQELPEDAFRFAGIDLDVRETLQKTWARKNVMSSCTAEGLSASLERIVQRLELCQKSLKEFLEGRRRQFPRFYFVSEADLLDILSNGSTPHRILVHTPKIYLSTKTLVLAEREAGLEILSDEPPRPLVTKFVSDVGVEEVEFVEPVPLQGKVEVYLQTILESMKTTLFQKFTKSLRRYQEMPRIDWLMHKNPRTGKPSDPAQIVLLSLAVNYVHEVEEAFERMRTGEDPKALTIQYQRQVAQLSDLIRLTQSSDLSKEDRQRVMVCITMDAHSRDIVEMLCREQISDVFSFKWQAQLKHKYRQPPAHASFQTRDRHLRGEVHNERAEVAICDAVLPYDYEYLGNGPRLVITALTDRIYVTATQALNLKMGCAPAGPAGTGKTETTKDLANALAKCCYVFNCSPEMDYMGLGNIFKGLASSGAWGCFDEFNRLVPEVLSVCSVQFKSICDGIKADTSRIMIEGDEVRLDPTCGAFITMNPGYLGRSELPEGLKALFRPMTVMVPDLVLICENMLMAEGFVTAKVLASKFYGLYSLLRELLSKQAHYDWGLRAVKSVLVVAGAFKRQEPDIDESALLMRALRDFNIPKIAREDQVVFNGLLNDLFPNVDPPRKVDMDLENAVHKACSALHLWPDENFKLKVVQLEELLAIRHCIFIMGPPGAGKSSCWKTLVQARKLRNSITKVVDINPKAVSTEELYGYISMATREWKDGLLSKVMRELGQIPNDNSKWILLDGDLDANWIESMNSVMDDNRMLTLASNERIPLKSHMRMIFEIRDLKYATPATVSRAGILYISSDDGSQWRSLIHCWLTRTFEERMRETWGCSPEACISAQNVLRGLFDEYCEKSLCWLKFNAKPVLPMVDVNLIQTLLYMLDGYLGPQHMATIYTGEGPATTRGSVCAAAAAPPEYCEAAFVYCCIWAFGSSLTVGDDGVDYRKLFSDWWKSEWRKIKFPSRDTVFDYWLDPDGHTLEPWTKSPYFYSLSYDSRAVLMSQITVPTPETCSLSSWMLSLIRMQRPVMLAGAAGTGKTQLMNDLLANQDPSLVQSETVNLNFYTTAATLYNNLSLPLEKKVGAQYGPPGNARLIYFMDDLNLPEVDPYNTQSAIALLRQHVEYGHVYDMSKLQQKQILKTQVVACLNPTAGSFHVNPRLQRWFSTFAVGLPGPTSLLTIYQTFLDGHLQYFDSDIKAQGSNIIKAAYGLHQQVANAFRKTAKNFHYEFNIRHLSNVFQGLLVAQPAQLKTAEKFVQLWLHESERVYGDRLSSHEDLHKYHSLAQAQAKRLFPTYNLSKYYTAENPAPLVFCHFTETTQSRSYDQAGSLDRLSYTLEETLKEYNESNPAMDLVLFDDALKHVTRISRIILNEGGHALLIGVGGSGKQSLARLAAHVCGYSVKQIVISATYGVTDFKEDLKAAYQKAGLREEGVVFLLADNQITNEHFLVYVNDLLASGHIPDLFTTEEQESISSSIAPKAKAAGVATNKRTCWKFFIGRVRKYLHVVLAFSPVGDTLRTRARKFPALVNCTVINWFHAWPKEALYSVGRNYLAQIDLGGNGDAVTSTKSDLGTPASSMRVTGNVGAARAFRGVIERFLPYSFLVVNEVAKKFLRLERRFVYTTPKSYLELLKLFGLILKQKRAESDNDIKRLANGLTKLDETAEAVTKIEEDLKIKLEKAEKKKSVAESIAESVAREKAVVEIETEKAREEKEEVTKIQLQVAAKQKDTEMDLARAEPAVVSAMAALDTLNKKDLAECKTMAKPPAGVDDVFAATMILLAGIHPHISVNVKTGKVKDTSWDACKKALLGNIQEYIDMLKEMKVNVDNSKVPAINWKEVRKYLAMEHFTSEIIMSKNSAAAGLCSFVINIVKYYDIVVTVEPKRLALKQADDQLAAANSRLAQVLTKVAELQEKLDTLNTEYTLANREKQEALDSVAKGEQKLNLAQRLTHALSSENDRWTARIQQMTEDKDLLIGDVLLSAAFISYLGPFTKPYRDELLYQHFVPFLVKELQTAVGTVPLSFAPVTCNIGNENDGNQVHAPPTKTPVQLLVTEAQIAAWNTEGLPADAVSAENGVILTSSVRWPLLIDPQLQGIKWIREKERGRNLQVVRLGQKLLLEKLRAALENGWSLLIENMGETIDAVLAPVIRRAGIKKGKKQFLKVGDIDVEWHPDFRLYLHTKMSNPHFPPEIQAETTLVNFTVTEKGLEDQLLTLVVQKERRDLAELSDQFVEQQNGFKIKMKELEDIILSKLAMAQGDITEDVELIEGLEETKRVASDIAAKAALAHVTQERIKSTSDKYRPVARRAALLFFLLKDLETIHTYYVYSLAAFILVFNCGMDSIPVPSKRVESSMDEEQGDGVTHAHMEGQDSLADMEVQHSQSSLNLDFNRSASTGAMDDMENSNVVDMTDEELHNRCSQLIEAITITTFKYVCRGLFDKDKVTVAFLLALRIMVHEGRISIEELEYLTTSKTTADPSPMGSLVEWLPSNVWQRVKALEGLKKYFNHLGDALQSSPDEWHDWFDHEQPEIAKLPSEYERVLPPLARLILLRAFRPDRLITAIKIWISQSLGNDYISQRPFDMTQAFQETTPSTPMFFVLFPGVDPTPWVESLGRTMGMSLEQGTFVNISMGQGQEALAEAVIERFAKCGGWVMLQNCHLMQSWLPKLERLLEVVTASATSNISEGAMNIGPHPSFRCFISAEPPPLANLRNMPESLMQGAIKVANEAPADIKSNMVRAWSNFSQERIDLVGMQQPSTQAEKKHTFQACLFALCWFHSLILGRRRFGPQGWSRAYSFNMGDLTICSNVLQAYIEAAPSGTVPWADLRYILGEVMYGGHITDAWDRRLCNTYLKVLLGPGVFKQMELSPHFRSPIPELMTHKGYLDYIEAHIPFEAPPQFGLHRNAEIGYLTSSASSLLDTVQSIAGSMPGARATDKSPSTSEGRTGDVGNSIVPSPISNSTSTVRHIMKDLLDRLPQDFVLALLEEKAKPWLRSKNGPFVIVALQECARMNTLLGEIRRSLQDLDKGFKGQLNMSPTMEDLSRALLSNEWPGRNPFSQSYLTAIMQVTARQTGYPLDNMTIETHVTTFASPEQLGNDIPPPHEGAYVHGLYIEGARWTPPEEAAETVSVVGNTLVGGNLTDSKLKELLSPLPVLYIRAVPVQPTWEPSSVGYLRNQPDVYECPVYLTSARGATYIFLATLKTVEPVSKWVLTGTALLMQSDD</sequence>
<dbReference type="Gene3D" id="3.10.490.20">
    <property type="match status" value="1"/>
</dbReference>
<dbReference type="InterPro" id="IPR026983">
    <property type="entry name" value="DHC"/>
</dbReference>
<dbReference type="InterPro" id="IPR041658">
    <property type="entry name" value="AAA_lid_11"/>
</dbReference>
<dbReference type="Gene3D" id="1.20.140.100">
    <property type="entry name" value="Dynein heavy chain, N-terminal domain 2"/>
    <property type="match status" value="1"/>
</dbReference>
<evidence type="ECO:0000256" key="3">
    <source>
        <dbReference type="ARBA" id="ARBA00022441"/>
    </source>
</evidence>
<evidence type="ECO:0000259" key="23">
    <source>
        <dbReference type="Pfam" id="PF12781"/>
    </source>
</evidence>
<dbReference type="Proteomes" id="UP000355283">
    <property type="component" value="Unassembled WGS sequence"/>
</dbReference>
<feature type="region of interest" description="Disordered" evidence="17">
    <location>
        <begin position="810"/>
        <end position="888"/>
    </location>
</feature>
<dbReference type="FunFam" id="1.10.8.710:FF:000007">
    <property type="entry name" value="Putative dynein heavy chain"/>
    <property type="match status" value="1"/>
</dbReference>
<dbReference type="InterPro" id="IPR041589">
    <property type="entry name" value="DNAH3_AAA_lid_1"/>
</dbReference>
<dbReference type="Pfam" id="PF17857">
    <property type="entry name" value="AAA_lid_1"/>
    <property type="match status" value="1"/>
</dbReference>
<dbReference type="Gene3D" id="1.10.8.720">
    <property type="entry name" value="Region D6 of dynein motor"/>
    <property type="match status" value="1"/>
</dbReference>
<dbReference type="SMART" id="SM00557">
    <property type="entry name" value="IG_FLMN"/>
    <property type="match status" value="1"/>
</dbReference>
<dbReference type="EMBL" id="SDOX01000019">
    <property type="protein sequence ID" value="TFJ84202.1"/>
    <property type="molecule type" value="Genomic_DNA"/>
</dbReference>
<keyword evidence="8" id="KW-0067">ATP-binding</keyword>
<dbReference type="Gene3D" id="1.20.58.1120">
    <property type="match status" value="1"/>
</dbReference>
<gene>
    <name evidence="28" type="ORF">NSK_004193</name>
</gene>
<evidence type="ECO:0000256" key="13">
    <source>
        <dbReference type="ARBA" id="ARBA00023212"/>
    </source>
</evidence>
<evidence type="ECO:0000259" key="20">
    <source>
        <dbReference type="Pfam" id="PF12774"/>
    </source>
</evidence>
<keyword evidence="14" id="KW-0966">Cell projection</keyword>
<evidence type="ECO:0000313" key="29">
    <source>
        <dbReference type="Proteomes" id="UP000355283"/>
    </source>
</evidence>
<evidence type="ECO:0000256" key="14">
    <source>
        <dbReference type="ARBA" id="ARBA00023273"/>
    </source>
</evidence>
<dbReference type="Gene3D" id="1.10.8.1220">
    <property type="match status" value="1"/>
</dbReference>
<keyword evidence="7" id="KW-0547">Nucleotide-binding</keyword>
<evidence type="ECO:0000313" key="28">
    <source>
        <dbReference type="EMBL" id="TFJ84202.1"/>
    </source>
</evidence>
<evidence type="ECO:0000259" key="21">
    <source>
        <dbReference type="Pfam" id="PF12777"/>
    </source>
</evidence>
<dbReference type="FunFam" id="3.40.50.300:FF:000738">
    <property type="entry name" value="Dynein heavy chain axonemal"/>
    <property type="match status" value="1"/>
</dbReference>
<organism evidence="28 29">
    <name type="scientific">Nannochloropsis salina CCMP1776</name>
    <dbReference type="NCBI Taxonomy" id="1027361"/>
    <lineage>
        <taxon>Eukaryota</taxon>
        <taxon>Sar</taxon>
        <taxon>Stramenopiles</taxon>
        <taxon>Ochrophyta</taxon>
        <taxon>Eustigmatophyceae</taxon>
        <taxon>Eustigmatales</taxon>
        <taxon>Monodopsidaceae</taxon>
        <taxon>Microchloropsis</taxon>
        <taxon>Microchloropsis salina</taxon>
    </lineage>
</organism>